<accession>A0A916XQJ6</accession>
<dbReference type="Proteomes" id="UP000637423">
    <property type="component" value="Unassembled WGS sequence"/>
</dbReference>
<protein>
    <submittedName>
        <fullName evidence="1">Uncharacterized protein</fullName>
    </submittedName>
</protein>
<reference evidence="1" key="2">
    <citation type="submission" date="2020-09" db="EMBL/GenBank/DDBJ databases">
        <authorList>
            <person name="Sun Q."/>
            <person name="Zhou Y."/>
        </authorList>
    </citation>
    <scope>NUCLEOTIDE SEQUENCE</scope>
    <source>
        <strain evidence="1">CGMCC 1.10998</strain>
    </source>
</reference>
<evidence type="ECO:0000313" key="1">
    <source>
        <dbReference type="EMBL" id="GGC96916.1"/>
    </source>
</evidence>
<gene>
    <name evidence="1" type="ORF">GCM10011396_50480</name>
</gene>
<keyword evidence="2" id="KW-1185">Reference proteome</keyword>
<comment type="caution">
    <text evidence="1">The sequence shown here is derived from an EMBL/GenBank/DDBJ whole genome shotgun (WGS) entry which is preliminary data.</text>
</comment>
<reference evidence="1" key="1">
    <citation type="journal article" date="2014" name="Int. J. Syst. Evol. Microbiol.">
        <title>Complete genome sequence of Corynebacterium casei LMG S-19264T (=DSM 44701T), isolated from a smear-ripened cheese.</title>
        <authorList>
            <consortium name="US DOE Joint Genome Institute (JGI-PGF)"/>
            <person name="Walter F."/>
            <person name="Albersmeier A."/>
            <person name="Kalinowski J."/>
            <person name="Ruckert C."/>
        </authorList>
    </citation>
    <scope>NUCLEOTIDE SEQUENCE</scope>
    <source>
        <strain evidence="1">CGMCC 1.10998</strain>
    </source>
</reference>
<organism evidence="1 2">
    <name type="scientific">Undibacterium terreum</name>
    <dbReference type="NCBI Taxonomy" id="1224302"/>
    <lineage>
        <taxon>Bacteria</taxon>
        <taxon>Pseudomonadati</taxon>
        <taxon>Pseudomonadota</taxon>
        <taxon>Betaproteobacteria</taxon>
        <taxon>Burkholderiales</taxon>
        <taxon>Oxalobacteraceae</taxon>
        <taxon>Undibacterium</taxon>
    </lineage>
</organism>
<name>A0A916XQJ6_9BURK</name>
<dbReference type="EMBL" id="BMED01000007">
    <property type="protein sequence ID" value="GGC96916.1"/>
    <property type="molecule type" value="Genomic_DNA"/>
</dbReference>
<evidence type="ECO:0000313" key="2">
    <source>
        <dbReference type="Proteomes" id="UP000637423"/>
    </source>
</evidence>
<proteinExistence type="predicted"/>
<dbReference type="AlphaFoldDB" id="A0A916XQJ6"/>
<sequence>MDSLSTPLTSIATGVGNSAADAAHIMQSSAHRTVERLKKAAFAMVNLALELVRAVKVVA</sequence>